<dbReference type="EMBL" id="CM046112">
    <property type="protein sequence ID" value="KAI8428447.1"/>
    <property type="molecule type" value="Genomic_DNA"/>
</dbReference>
<name>A0ACC0JWW7_CHOFU</name>
<organism evidence="1 2">
    <name type="scientific">Choristoneura fumiferana</name>
    <name type="common">Spruce budworm moth</name>
    <name type="synonym">Archips fumiferana</name>
    <dbReference type="NCBI Taxonomy" id="7141"/>
    <lineage>
        <taxon>Eukaryota</taxon>
        <taxon>Metazoa</taxon>
        <taxon>Ecdysozoa</taxon>
        <taxon>Arthropoda</taxon>
        <taxon>Hexapoda</taxon>
        <taxon>Insecta</taxon>
        <taxon>Pterygota</taxon>
        <taxon>Neoptera</taxon>
        <taxon>Endopterygota</taxon>
        <taxon>Lepidoptera</taxon>
        <taxon>Glossata</taxon>
        <taxon>Ditrysia</taxon>
        <taxon>Tortricoidea</taxon>
        <taxon>Tortricidae</taxon>
        <taxon>Tortricinae</taxon>
        <taxon>Choristoneura</taxon>
    </lineage>
</organism>
<sequence length="245" mass="27248">MSNKNVKQTLDNLAELFNSKMAEFQGNLDKADTRNPTVTSVAADFNAFKSFISNALECLQQQVACLTRQVDQIEARSRRKMLLFHGVPEVEDEDTVKLAVDVCKLRVKCDMSAADVSRCLRTGRSQSSRRRPILVHFNDVALRDKVWFAKTALRGSGIVISEFLTHPRHAAFMAARERFGVDKCWTREGVIVVLDGDGGRHRVTSLAELEKIPTGMSGTAGLAGTPHEGDGQRRRPKRQQKKAPA</sequence>
<gene>
    <name evidence="1" type="ORF">MSG28_007259</name>
</gene>
<proteinExistence type="predicted"/>
<reference evidence="1 2" key="1">
    <citation type="journal article" date="2022" name="Genome Biol. Evol.">
        <title>The Spruce Budworm Genome: Reconstructing the Evolutionary History of Antifreeze Proteins.</title>
        <authorList>
            <person name="Beliveau C."/>
            <person name="Gagne P."/>
            <person name="Picq S."/>
            <person name="Vernygora O."/>
            <person name="Keeling C.I."/>
            <person name="Pinkney K."/>
            <person name="Doucet D."/>
            <person name="Wen F."/>
            <person name="Johnston J.S."/>
            <person name="Maaroufi H."/>
            <person name="Boyle B."/>
            <person name="Laroche J."/>
            <person name="Dewar K."/>
            <person name="Juretic N."/>
            <person name="Blackburn G."/>
            <person name="Nisole A."/>
            <person name="Brunet B."/>
            <person name="Brandao M."/>
            <person name="Lumley L."/>
            <person name="Duan J."/>
            <person name="Quan G."/>
            <person name="Lucarotti C.J."/>
            <person name="Roe A.D."/>
            <person name="Sperling F.A.H."/>
            <person name="Levesque R.C."/>
            <person name="Cusson M."/>
        </authorList>
    </citation>
    <scope>NUCLEOTIDE SEQUENCE [LARGE SCALE GENOMIC DNA]</scope>
    <source>
        <strain evidence="1">Glfc:IPQL:Cfum</strain>
    </source>
</reference>
<dbReference type="Proteomes" id="UP001064048">
    <property type="component" value="Chromosome 12"/>
</dbReference>
<protein>
    <submittedName>
        <fullName evidence="1">Uncharacterized protein</fullName>
    </submittedName>
</protein>
<evidence type="ECO:0000313" key="1">
    <source>
        <dbReference type="EMBL" id="KAI8428447.1"/>
    </source>
</evidence>
<comment type="caution">
    <text evidence="1">The sequence shown here is derived from an EMBL/GenBank/DDBJ whole genome shotgun (WGS) entry which is preliminary data.</text>
</comment>
<evidence type="ECO:0000313" key="2">
    <source>
        <dbReference type="Proteomes" id="UP001064048"/>
    </source>
</evidence>
<accession>A0ACC0JWW7</accession>
<keyword evidence="2" id="KW-1185">Reference proteome</keyword>